<dbReference type="InterPro" id="IPR001394">
    <property type="entry name" value="Peptidase_C19_UCH"/>
</dbReference>
<dbReference type="Gene3D" id="3.90.70.10">
    <property type="entry name" value="Cysteine proteinases"/>
    <property type="match status" value="1"/>
</dbReference>
<keyword evidence="12" id="KW-1185">Reference proteome</keyword>
<evidence type="ECO:0000256" key="1">
    <source>
        <dbReference type="ARBA" id="ARBA00000707"/>
    </source>
</evidence>
<accession>A0A016TDJ5</accession>
<organism evidence="11 12">
    <name type="scientific">Ancylostoma ceylanicum</name>
    <dbReference type="NCBI Taxonomy" id="53326"/>
    <lineage>
        <taxon>Eukaryota</taxon>
        <taxon>Metazoa</taxon>
        <taxon>Ecdysozoa</taxon>
        <taxon>Nematoda</taxon>
        <taxon>Chromadorea</taxon>
        <taxon>Rhabditida</taxon>
        <taxon>Rhabditina</taxon>
        <taxon>Rhabditomorpha</taxon>
        <taxon>Strongyloidea</taxon>
        <taxon>Ancylostomatidae</taxon>
        <taxon>Ancylostomatinae</taxon>
        <taxon>Ancylostoma</taxon>
    </lineage>
</organism>
<dbReference type="CDD" id="cd16104">
    <property type="entry name" value="Ubl_USP14_like"/>
    <property type="match status" value="1"/>
</dbReference>
<evidence type="ECO:0000256" key="3">
    <source>
        <dbReference type="ARBA" id="ARBA00022670"/>
    </source>
</evidence>
<evidence type="ECO:0000256" key="4">
    <source>
        <dbReference type="ARBA" id="ARBA00022786"/>
    </source>
</evidence>
<dbReference type="InterPro" id="IPR029071">
    <property type="entry name" value="Ubiquitin-like_domsf"/>
</dbReference>
<dbReference type="Pfam" id="PF00240">
    <property type="entry name" value="ubiquitin"/>
    <property type="match status" value="1"/>
</dbReference>
<dbReference type="PROSITE" id="PS00299">
    <property type="entry name" value="UBIQUITIN_1"/>
    <property type="match status" value="1"/>
</dbReference>
<dbReference type="PANTHER" id="PTHR43982:SF1">
    <property type="entry name" value="UBIQUITIN CARBOXYL-TERMINAL HYDROLASE 14"/>
    <property type="match status" value="1"/>
</dbReference>
<evidence type="ECO:0000256" key="6">
    <source>
        <dbReference type="ARBA" id="ARBA00022807"/>
    </source>
</evidence>
<dbReference type="InterPro" id="IPR000626">
    <property type="entry name" value="Ubiquitin-like_dom"/>
</dbReference>
<keyword evidence="5 7" id="KW-0378">Hydrolase</keyword>
<comment type="similarity">
    <text evidence="2">Belongs to the peptidase C19 family. USP14/UBP6 subfamily.</text>
</comment>
<dbReference type="OrthoDB" id="333239at2759"/>
<evidence type="ECO:0000259" key="10">
    <source>
        <dbReference type="PROSITE" id="PS50235"/>
    </source>
</evidence>
<dbReference type="PANTHER" id="PTHR43982">
    <property type="entry name" value="UBIQUITIN CARBOXYL-TERMINAL HYDROLASE"/>
    <property type="match status" value="1"/>
</dbReference>
<comment type="caution">
    <text evidence="11">The sequence shown here is derived from an EMBL/GenBank/DDBJ whole genome shotgun (WGS) entry which is preliminary data.</text>
</comment>
<evidence type="ECO:0000256" key="7">
    <source>
        <dbReference type="RuleBase" id="RU366025"/>
    </source>
</evidence>
<dbReference type="PROSITE" id="PS00972">
    <property type="entry name" value="USP_1"/>
    <property type="match status" value="1"/>
</dbReference>
<dbReference type="InterPro" id="IPR019954">
    <property type="entry name" value="Ubiquitin_CS"/>
</dbReference>
<dbReference type="InterPro" id="IPR028889">
    <property type="entry name" value="USP"/>
</dbReference>
<dbReference type="GO" id="GO:0004843">
    <property type="term" value="F:cysteine-type deubiquitinase activity"/>
    <property type="evidence" value="ECO:0007669"/>
    <property type="project" value="UniProtKB-UniRule"/>
</dbReference>
<keyword evidence="4 7" id="KW-0833">Ubl conjugation pathway</keyword>
<evidence type="ECO:0000313" key="12">
    <source>
        <dbReference type="Proteomes" id="UP000024635"/>
    </source>
</evidence>
<dbReference type="InterPro" id="IPR044635">
    <property type="entry name" value="UBP14-like"/>
</dbReference>
<feature type="domain" description="Ubiquitin-like" evidence="9">
    <location>
        <begin position="39"/>
        <end position="106"/>
    </location>
</feature>
<protein>
    <recommendedName>
        <fullName evidence="7">Ubiquitin carboxyl-terminal hydrolase</fullName>
        <ecNumber evidence="7">3.4.19.12</ecNumber>
    </recommendedName>
</protein>
<evidence type="ECO:0000256" key="8">
    <source>
        <dbReference type="SAM" id="MobiDB-lite"/>
    </source>
</evidence>
<dbReference type="GO" id="GO:0070628">
    <property type="term" value="F:proteasome binding"/>
    <property type="evidence" value="ECO:0007669"/>
    <property type="project" value="TreeGrafter"/>
</dbReference>
<dbReference type="GO" id="GO:0043161">
    <property type="term" value="P:proteasome-mediated ubiquitin-dependent protein catabolic process"/>
    <property type="evidence" value="ECO:0007669"/>
    <property type="project" value="InterPro"/>
</dbReference>
<dbReference type="AlphaFoldDB" id="A0A016TDJ5"/>
<dbReference type="GO" id="GO:0016579">
    <property type="term" value="P:protein deubiquitination"/>
    <property type="evidence" value="ECO:0007669"/>
    <property type="project" value="InterPro"/>
</dbReference>
<dbReference type="Gene3D" id="3.10.20.90">
    <property type="entry name" value="Phosphatidylinositol 3-kinase Catalytic Subunit, Chain A, domain 1"/>
    <property type="match status" value="1"/>
</dbReference>
<dbReference type="PROSITE" id="PS00973">
    <property type="entry name" value="USP_2"/>
    <property type="match status" value="1"/>
</dbReference>
<dbReference type="EC" id="3.4.19.12" evidence="7"/>
<evidence type="ECO:0000256" key="5">
    <source>
        <dbReference type="ARBA" id="ARBA00022801"/>
    </source>
</evidence>
<dbReference type="GO" id="GO:0061136">
    <property type="term" value="P:regulation of proteasomal protein catabolic process"/>
    <property type="evidence" value="ECO:0007669"/>
    <property type="project" value="TreeGrafter"/>
</dbReference>
<sequence>MVQDVLLSPAYGTRWSSAFNTSKTYPWLTGASTRYPGMPNVNVKWGKEKYEVLLDFEEPPLVFKSQLFALTGVPPDRQKVVVKGKTLGDESWTGITISEGAMIMMMGSADAVPAPPKPEDEKKEIAESQEKTVKLPSGLKNLGNTCYMNSVLQSFKTIPEIKDGLQRLNQAGQETDVNKKMAMAVKSVYEMLDNPRRTADEPLVPFFMLQALHSILPQFSSRDEHGHLEQQDANECFSEIQRMILSALSANKDLVGKDIREFFRGRYQVTQKCLESDDEPIQKTNEEFYQLSCFLSPEVRYIQSGIKEKLSGEIEKTSTALGRNAKWERNVLIDRLPAYVSVQMVRFFYKESSQVNAKILKDVKFPMILDLCDICTPALQERLRPARDVVKKEEDAKIERMRKQKMEGTDPKTVEDDGKPLPFSFPDDEGSNNSGFYELKAVITHKGRSSNSGHYVAWVRLDEDKWAMCDDEHVSPVTSDQVLKLSGGGDWHCAYVLLYGPRIVKEYPALKEEKENENISEQTKEVETMQTN</sequence>
<evidence type="ECO:0000259" key="9">
    <source>
        <dbReference type="PROSITE" id="PS50053"/>
    </source>
</evidence>
<dbReference type="SMART" id="SM00213">
    <property type="entry name" value="UBQ"/>
    <property type="match status" value="1"/>
</dbReference>
<keyword evidence="6 7" id="KW-0788">Thiol protease</keyword>
<dbReference type="SUPFAM" id="SSF54001">
    <property type="entry name" value="Cysteine proteinases"/>
    <property type="match status" value="1"/>
</dbReference>
<comment type="catalytic activity">
    <reaction evidence="1 7">
        <text>Thiol-dependent hydrolysis of ester, thioester, amide, peptide and isopeptide bonds formed by the C-terminal Gly of ubiquitin (a 76-residue protein attached to proteins as an intracellular targeting signal).</text>
        <dbReference type="EC" id="3.4.19.12"/>
    </reaction>
</comment>
<dbReference type="EMBL" id="JARK01001449">
    <property type="protein sequence ID" value="EYC00776.1"/>
    <property type="molecule type" value="Genomic_DNA"/>
</dbReference>
<name>A0A016TDJ5_9BILA</name>
<evidence type="ECO:0000313" key="11">
    <source>
        <dbReference type="EMBL" id="EYC00776.1"/>
    </source>
</evidence>
<feature type="domain" description="USP" evidence="10">
    <location>
        <begin position="137"/>
        <end position="502"/>
    </location>
</feature>
<feature type="region of interest" description="Disordered" evidence="8">
    <location>
        <begin position="512"/>
        <end position="532"/>
    </location>
</feature>
<reference evidence="12" key="1">
    <citation type="journal article" date="2015" name="Nat. Genet.">
        <title>The genome and transcriptome of the zoonotic hookworm Ancylostoma ceylanicum identify infection-specific gene families.</title>
        <authorList>
            <person name="Schwarz E.M."/>
            <person name="Hu Y."/>
            <person name="Antoshechkin I."/>
            <person name="Miller M.M."/>
            <person name="Sternberg P.W."/>
            <person name="Aroian R.V."/>
        </authorList>
    </citation>
    <scope>NUCLEOTIDE SEQUENCE</scope>
    <source>
        <strain evidence="12">HY135</strain>
    </source>
</reference>
<dbReference type="InterPro" id="IPR038765">
    <property type="entry name" value="Papain-like_cys_pep_sf"/>
</dbReference>
<dbReference type="PROSITE" id="PS50235">
    <property type="entry name" value="USP_3"/>
    <property type="match status" value="1"/>
</dbReference>
<evidence type="ECO:0000256" key="2">
    <source>
        <dbReference type="ARBA" id="ARBA00008739"/>
    </source>
</evidence>
<gene>
    <name evidence="11" type="primary">Acey_s0113.g399</name>
    <name evidence="11" type="synonym">Acey-usp-14</name>
    <name evidence="11" type="ORF">Y032_0113g399</name>
</gene>
<dbReference type="InterPro" id="IPR018200">
    <property type="entry name" value="USP_CS"/>
</dbReference>
<keyword evidence="3 7" id="KW-0645">Protease</keyword>
<proteinExistence type="inferred from homology"/>
<dbReference type="PROSITE" id="PS50053">
    <property type="entry name" value="UBIQUITIN_2"/>
    <property type="match status" value="1"/>
</dbReference>
<dbReference type="Proteomes" id="UP000024635">
    <property type="component" value="Unassembled WGS sequence"/>
</dbReference>
<dbReference type="STRING" id="53326.A0A016TDJ5"/>
<dbReference type="Pfam" id="PF00443">
    <property type="entry name" value="UCH"/>
    <property type="match status" value="1"/>
</dbReference>
<dbReference type="SUPFAM" id="SSF54236">
    <property type="entry name" value="Ubiquitin-like"/>
    <property type="match status" value="1"/>
</dbReference>